<dbReference type="EMBL" id="NOXU01000032">
    <property type="protein sequence ID" value="OYQ31346.1"/>
    <property type="molecule type" value="Genomic_DNA"/>
</dbReference>
<protein>
    <submittedName>
        <fullName evidence="1">Uncharacterized protein</fullName>
    </submittedName>
</protein>
<reference evidence="1 2" key="1">
    <citation type="submission" date="2017-07" db="EMBL/GenBank/DDBJ databases">
        <title>Niveispirillum cyanobacteriorum sp. nov., isolated from cyanobacterial aggregates in a eutrophic lake.</title>
        <authorList>
            <person name="Cai H."/>
        </authorList>
    </citation>
    <scope>NUCLEOTIDE SEQUENCE [LARGE SCALE GENOMIC DNA]</scope>
    <source>
        <strain evidence="2">TH1-14</strain>
    </source>
</reference>
<dbReference type="OrthoDB" id="9786548at2"/>
<sequence>MNDNHKPESRVSGVEIIKRPNKLREKVGGSADGKPGMIDPAALARAGTHVARMSDAHIAQTRVDLTDLQEAYRRAMTDAENRPAHLKRVIKISDGIMTLGKTFGYDLLSDFANSLNHFLVPLPNPSVAQLQVVGLHIDAMHVLVRDDIKGDGGQIGQALSISLNMARAKLGARRPA</sequence>
<dbReference type="AlphaFoldDB" id="A0A255YQ33"/>
<accession>A0A255YQ33</accession>
<dbReference type="RefSeq" id="WP_094458020.1">
    <property type="nucleotide sequence ID" value="NZ_NOXU01000032.1"/>
</dbReference>
<evidence type="ECO:0000313" key="1">
    <source>
        <dbReference type="EMBL" id="OYQ31346.1"/>
    </source>
</evidence>
<organism evidence="1 2">
    <name type="scientific">Niveispirillum lacus</name>
    <dbReference type="NCBI Taxonomy" id="1981099"/>
    <lineage>
        <taxon>Bacteria</taxon>
        <taxon>Pseudomonadati</taxon>
        <taxon>Pseudomonadota</taxon>
        <taxon>Alphaproteobacteria</taxon>
        <taxon>Rhodospirillales</taxon>
        <taxon>Azospirillaceae</taxon>
        <taxon>Niveispirillum</taxon>
    </lineage>
</organism>
<name>A0A255YQ33_9PROT</name>
<dbReference type="Proteomes" id="UP000216998">
    <property type="component" value="Unassembled WGS sequence"/>
</dbReference>
<evidence type="ECO:0000313" key="2">
    <source>
        <dbReference type="Proteomes" id="UP000216998"/>
    </source>
</evidence>
<comment type="caution">
    <text evidence="1">The sequence shown here is derived from an EMBL/GenBank/DDBJ whole genome shotgun (WGS) entry which is preliminary data.</text>
</comment>
<gene>
    <name evidence="1" type="ORF">CHU95_19450</name>
</gene>
<proteinExistence type="predicted"/>
<keyword evidence="2" id="KW-1185">Reference proteome</keyword>